<dbReference type="InterPro" id="IPR010572">
    <property type="entry name" value="Tail_dom"/>
</dbReference>
<dbReference type="KEGG" id="vg:40075830"/>
<dbReference type="Proteomes" id="UP000225660">
    <property type="component" value="Segment"/>
</dbReference>
<dbReference type="OrthoDB" id="1040at10239"/>
<evidence type="ECO:0000313" key="3">
    <source>
        <dbReference type="Proteomes" id="UP000225660"/>
    </source>
</evidence>
<dbReference type="RefSeq" id="YP_009600068.1">
    <property type="nucleotide sequence ID" value="NC_041918.2"/>
</dbReference>
<evidence type="ECO:0000313" key="2">
    <source>
        <dbReference type="EMBL" id="AQY55121.1"/>
    </source>
</evidence>
<protein>
    <submittedName>
        <fullName evidence="2">Tail protein</fullName>
    </submittedName>
</protein>
<sequence length="877" mass="99304">MAIQKALFTNQSDFIQIGSNQVGVDPFLYYNGDQYQQNKVAIQMQRFGSPAAIGPGIRGNAAAMDGGCTIWRNVPNPAARKRMISLWIKPTAADLSRFFSVICTDRGDGWTDHGMHLALNFDSAKQKTLLNARIIRSGSGTSQWYTHDPDQGTIEFQADQWYHICFFYDADGGLPGGRYVAVYVNKTLQLQSFVAPFDITAAYTRSFTLGDIPNNGSYSGTYRFSGMIDEVIRLHGDDVWTIQEMQQYYDDIMAGNYIDAETEPGTMKVGKNFVTGQYNTNLMTWTSPTIDLGQDGFDDFGRVQLNFEQPPGTFINIYTRTSDDGQNWDAWVKTSVDGTINSSDKRYLQIKIEFQTTNGAITPKIMEVQVLDYQKIKRLTLTSEPLIIYKDLESGLERIGELKNAYDVIITEEINGEEVIEFKMASNDPKRIELGAEPVELIARIGDKQFIIRNAIDKRDENGKKYTQFFGEALWYELRDAKVINYEQVEKTAYEHIQAILNSAVVPTGWTIYKVESDGRKRTIRGEWKSVLELLREVVDQFGGELQFDTINRTISLVNRIGEDNGVRFYYNKNLKTIERSVDTYNLITRLYLYGKNGMTVQSVHPQGLEYIEDLTWVNALNLRNKIRIGVWKDERYTIPQNLYDDGMKMLQEMAKPNVSYAMTIADLSMLSGHEHESIGLGDTVWVVDTELMNLLVEARIVRRKYNVRQPWKTEVELNQPKKELADANRRAIDDAIETLVESDPLDTSDVQQMTVFNHLLNSRAEDGTKYWEVTGSDITIEPSGFSGNASWKIQSGYGKTNKLKQSIYGVSHRSAYTISAYVATEGTITRGTSQDAFVGIKVTIHYTEPDSDGKTYEEHFLAIPDITQQGGEDNGG</sequence>
<keyword evidence="3" id="KW-1185">Reference proteome</keyword>
<dbReference type="GeneID" id="40075830"/>
<dbReference type="Pfam" id="PF13385">
    <property type="entry name" value="Laminin_G_3"/>
    <property type="match status" value="1"/>
</dbReference>
<accession>A0A1U9WQR1</accession>
<dbReference type="Pfam" id="PF06605">
    <property type="entry name" value="Prophage_tail"/>
    <property type="match status" value="1"/>
</dbReference>
<dbReference type="NCBIfam" id="TIGR01665">
    <property type="entry name" value="put_anti_recept"/>
    <property type="match status" value="1"/>
</dbReference>
<feature type="domain" description="Tail spike" evidence="1">
    <location>
        <begin position="475"/>
        <end position="729"/>
    </location>
</feature>
<dbReference type="Gene3D" id="2.60.120.200">
    <property type="match status" value="1"/>
</dbReference>
<organism evidence="2 3">
    <name type="scientific">Geobacillus phage TP-84</name>
    <dbReference type="NCBI Taxonomy" id="1965361"/>
    <lineage>
        <taxon>Viruses</taxon>
        <taxon>Duplodnaviria</taxon>
        <taxon>Heunggongvirae</taxon>
        <taxon>Uroviricota</taxon>
        <taxon>Caudoviricetes</taxon>
        <taxon>Saundersvirus</taxon>
        <taxon>Saundersvirus Tp84</taxon>
    </lineage>
</organism>
<name>A0A1U9WQR1_9CAUD</name>
<proteinExistence type="predicted"/>
<evidence type="ECO:0000259" key="1">
    <source>
        <dbReference type="Pfam" id="PF06605"/>
    </source>
</evidence>
<dbReference type="SUPFAM" id="SSF49899">
    <property type="entry name" value="Concanavalin A-like lectins/glucanases"/>
    <property type="match status" value="1"/>
</dbReference>
<dbReference type="Gene3D" id="2.60.120.260">
    <property type="entry name" value="Galactose-binding domain-like"/>
    <property type="match status" value="1"/>
</dbReference>
<dbReference type="EMBL" id="KY565347">
    <property type="protein sequence ID" value="AQY55121.1"/>
    <property type="molecule type" value="Genomic_DNA"/>
</dbReference>
<dbReference type="InterPro" id="IPR013320">
    <property type="entry name" value="ConA-like_dom_sf"/>
</dbReference>
<dbReference type="InterPro" id="IPR007119">
    <property type="entry name" value="Phage_tail_spike_N"/>
</dbReference>
<reference evidence="2" key="1">
    <citation type="submission" date="2017-10" db="EMBL/GenBank/DDBJ databases">
        <title>Sequence, genome organization and annotation of the thermophilic 47,7-kb bacterophage TO-84 that infects Geobacillus stearothermophilus.</title>
        <authorList>
            <person name="Skowron P.M."/>
            <person name="Kropinski A."/>
            <person name="Los M."/>
        </authorList>
    </citation>
    <scope>NUCLEOTIDE SEQUENCE [LARGE SCALE GENOMIC DNA]</scope>
</reference>